<keyword evidence="9 18" id="KW-0808">Transferase</keyword>
<keyword evidence="22" id="KW-1185">Reference proteome</keyword>
<evidence type="ECO:0000256" key="13">
    <source>
        <dbReference type="ARBA" id="ARBA00023136"/>
    </source>
</evidence>
<evidence type="ECO:0000256" key="17">
    <source>
        <dbReference type="ARBA" id="ARBA00048586"/>
    </source>
</evidence>
<evidence type="ECO:0000256" key="1">
    <source>
        <dbReference type="ARBA" id="ARBA00003973"/>
    </source>
</evidence>
<feature type="transmembrane region" description="Helical" evidence="20">
    <location>
        <begin position="71"/>
        <end position="96"/>
    </location>
</feature>
<keyword evidence="15" id="KW-1208">Phospholipid metabolism</keyword>
<dbReference type="InterPro" id="IPR048254">
    <property type="entry name" value="CDP_ALCOHOL_P_TRANSF_CS"/>
</dbReference>
<evidence type="ECO:0000256" key="7">
    <source>
        <dbReference type="ARBA" id="ARBA00014944"/>
    </source>
</evidence>
<evidence type="ECO:0000256" key="16">
    <source>
        <dbReference type="ARBA" id="ARBA00033018"/>
    </source>
</evidence>
<dbReference type="GO" id="GO:0006655">
    <property type="term" value="P:phosphatidylglycerol biosynthetic process"/>
    <property type="evidence" value="ECO:0007669"/>
    <property type="project" value="UniProtKB-UniPathway"/>
</dbReference>
<evidence type="ECO:0000256" key="20">
    <source>
        <dbReference type="SAM" id="Phobius"/>
    </source>
</evidence>
<comment type="caution">
    <text evidence="21">The sequence shown here is derived from an EMBL/GenBank/DDBJ whole genome shotgun (WGS) entry which is preliminary data.</text>
</comment>
<evidence type="ECO:0000256" key="6">
    <source>
        <dbReference type="ARBA" id="ARBA00013170"/>
    </source>
</evidence>
<evidence type="ECO:0000256" key="10">
    <source>
        <dbReference type="ARBA" id="ARBA00022692"/>
    </source>
</evidence>
<dbReference type="GO" id="GO:0016020">
    <property type="term" value="C:membrane"/>
    <property type="evidence" value="ECO:0007669"/>
    <property type="project" value="UniProtKB-SubCell"/>
</dbReference>
<feature type="transmembrane region" description="Helical" evidence="20">
    <location>
        <begin position="146"/>
        <end position="168"/>
    </location>
</feature>
<evidence type="ECO:0000256" key="3">
    <source>
        <dbReference type="ARBA" id="ARBA00005042"/>
    </source>
</evidence>
<feature type="region of interest" description="Disordered" evidence="19">
    <location>
        <begin position="177"/>
        <end position="196"/>
    </location>
</feature>
<evidence type="ECO:0000313" key="21">
    <source>
        <dbReference type="EMBL" id="RAP73962.1"/>
    </source>
</evidence>
<comment type="pathway">
    <text evidence="3">Phospholipid metabolism; phosphatidylglycerol biosynthesis; phosphatidylglycerol from CDP-diacylglycerol: step 1/2.</text>
</comment>
<evidence type="ECO:0000256" key="9">
    <source>
        <dbReference type="ARBA" id="ARBA00022679"/>
    </source>
</evidence>
<protein>
    <recommendedName>
        <fullName evidence="7">CDP-diacylglycerol--glycerol-3-phosphate 3-phosphatidyltransferase</fullName>
        <ecNumber evidence="6">2.7.8.5</ecNumber>
    </recommendedName>
    <alternativeName>
        <fullName evidence="16">Phosphatidylglycerophosphate synthase</fullName>
    </alternativeName>
</protein>
<keyword evidence="10 20" id="KW-0812">Transmembrane</keyword>
<comment type="subcellular location">
    <subcellularLocation>
        <location evidence="2">Membrane</location>
        <topology evidence="2">Multi-pass membrane protein</topology>
    </subcellularLocation>
</comment>
<keyword evidence="11 20" id="KW-1133">Transmembrane helix</keyword>
<dbReference type="Gene3D" id="1.20.120.1760">
    <property type="match status" value="1"/>
</dbReference>
<evidence type="ECO:0000256" key="5">
    <source>
        <dbReference type="ARBA" id="ARBA00010441"/>
    </source>
</evidence>
<keyword evidence="12" id="KW-0443">Lipid metabolism</keyword>
<evidence type="ECO:0000256" key="4">
    <source>
        <dbReference type="ARBA" id="ARBA00005189"/>
    </source>
</evidence>
<comment type="catalytic activity">
    <reaction evidence="17">
        <text>a CDP-1,2-diacyl-sn-glycerol + sn-glycerol 3-phosphate = a 1,2-diacyl-sn-glycero-3-phospho-(1'-sn-glycero-3'-phosphate) + CMP + H(+)</text>
        <dbReference type="Rhea" id="RHEA:12593"/>
        <dbReference type="ChEBI" id="CHEBI:15378"/>
        <dbReference type="ChEBI" id="CHEBI:57597"/>
        <dbReference type="ChEBI" id="CHEBI:58332"/>
        <dbReference type="ChEBI" id="CHEBI:60110"/>
        <dbReference type="ChEBI" id="CHEBI:60377"/>
        <dbReference type="EC" id="2.7.8.5"/>
    </reaction>
</comment>
<comment type="pathway">
    <text evidence="4">Lipid metabolism.</text>
</comment>
<dbReference type="InterPro" id="IPR043130">
    <property type="entry name" value="CDP-OH_PTrfase_TM_dom"/>
</dbReference>
<dbReference type="OrthoDB" id="9796672at2"/>
<evidence type="ECO:0000313" key="22">
    <source>
        <dbReference type="Proteomes" id="UP000249260"/>
    </source>
</evidence>
<dbReference type="PANTHER" id="PTHR14269">
    <property type="entry name" value="CDP-DIACYLGLYCEROL--GLYCEROL-3-PHOSPHATE 3-PHOSPHATIDYLTRANSFERASE-RELATED"/>
    <property type="match status" value="1"/>
</dbReference>
<comment type="similarity">
    <text evidence="5 18">Belongs to the CDP-alcohol phosphatidyltransferase class-I family.</text>
</comment>
<dbReference type="AlphaFoldDB" id="A0A328TWC9"/>
<dbReference type="EC" id="2.7.8.5" evidence="6"/>
<dbReference type="UniPathway" id="UPA00084">
    <property type="reaction ID" value="UER00503"/>
</dbReference>
<gene>
    <name evidence="21" type="ORF">DL346_23065</name>
</gene>
<dbReference type="PROSITE" id="PS00379">
    <property type="entry name" value="CDP_ALCOHOL_P_TRANSF"/>
    <property type="match status" value="1"/>
</dbReference>
<evidence type="ECO:0000256" key="14">
    <source>
        <dbReference type="ARBA" id="ARBA00023209"/>
    </source>
</evidence>
<feature type="transmembrane region" description="Helical" evidence="20">
    <location>
        <begin position="117"/>
        <end position="140"/>
    </location>
</feature>
<evidence type="ECO:0000256" key="18">
    <source>
        <dbReference type="RuleBase" id="RU003750"/>
    </source>
</evidence>
<keyword evidence="8" id="KW-0444">Lipid biosynthesis</keyword>
<keyword evidence="14" id="KW-0594">Phospholipid biosynthesis</keyword>
<dbReference type="Proteomes" id="UP000249260">
    <property type="component" value="Unassembled WGS sequence"/>
</dbReference>
<evidence type="ECO:0000256" key="2">
    <source>
        <dbReference type="ARBA" id="ARBA00004141"/>
    </source>
</evidence>
<dbReference type="PIRSF" id="PIRSF000847">
    <property type="entry name" value="Phos_ph_gly_syn"/>
    <property type="match status" value="1"/>
</dbReference>
<organism evidence="21 22">
    <name type="scientific">Paenibacillus montanisoli</name>
    <dbReference type="NCBI Taxonomy" id="2081970"/>
    <lineage>
        <taxon>Bacteria</taxon>
        <taxon>Bacillati</taxon>
        <taxon>Bacillota</taxon>
        <taxon>Bacilli</taxon>
        <taxon>Bacillales</taxon>
        <taxon>Paenibacillaceae</taxon>
        <taxon>Paenibacillus</taxon>
    </lineage>
</organism>
<dbReference type="Pfam" id="PF01066">
    <property type="entry name" value="CDP-OH_P_transf"/>
    <property type="match status" value="1"/>
</dbReference>
<feature type="transmembrane region" description="Helical" evidence="20">
    <location>
        <begin position="6"/>
        <end position="23"/>
    </location>
</feature>
<dbReference type="PANTHER" id="PTHR14269:SF62">
    <property type="entry name" value="CDP-DIACYLGLYCEROL--GLYCEROL-3-PHOSPHATE 3-PHOSPHATIDYLTRANSFERASE 1, CHLOROPLASTIC"/>
    <property type="match status" value="1"/>
</dbReference>
<proteinExistence type="inferred from homology"/>
<dbReference type="GO" id="GO:0008444">
    <property type="term" value="F:CDP-diacylglycerol-glycerol-3-phosphate 3-phosphatidyltransferase activity"/>
    <property type="evidence" value="ECO:0007669"/>
    <property type="project" value="UniProtKB-EC"/>
</dbReference>
<dbReference type="InterPro" id="IPR050324">
    <property type="entry name" value="CDP-alcohol_PTase-I"/>
</dbReference>
<reference evidence="21 22" key="1">
    <citation type="submission" date="2018-06" db="EMBL/GenBank/DDBJ databases">
        <title>Paenibacillus montanisoli sp. nov., isolated from mountain area soil.</title>
        <authorList>
            <person name="Wu M."/>
        </authorList>
    </citation>
    <scope>NUCLEOTIDE SEQUENCE [LARGE SCALE GENOMIC DNA]</scope>
    <source>
        <strain evidence="21 22">RA17</strain>
    </source>
</reference>
<accession>A0A328TWC9</accession>
<evidence type="ECO:0000256" key="12">
    <source>
        <dbReference type="ARBA" id="ARBA00023098"/>
    </source>
</evidence>
<evidence type="ECO:0000256" key="19">
    <source>
        <dbReference type="SAM" id="MobiDB-lite"/>
    </source>
</evidence>
<evidence type="ECO:0000256" key="11">
    <source>
        <dbReference type="ARBA" id="ARBA00022989"/>
    </source>
</evidence>
<name>A0A328TWC9_9BACL</name>
<dbReference type="EMBL" id="QLUW01000005">
    <property type="protein sequence ID" value="RAP73962.1"/>
    <property type="molecule type" value="Genomic_DNA"/>
</dbReference>
<evidence type="ECO:0000256" key="8">
    <source>
        <dbReference type="ARBA" id="ARBA00022516"/>
    </source>
</evidence>
<dbReference type="InterPro" id="IPR004570">
    <property type="entry name" value="Phosphatidylglycerol_P_synth"/>
</dbReference>
<dbReference type="InterPro" id="IPR000462">
    <property type="entry name" value="CDP-OH_P_trans"/>
</dbReference>
<comment type="function">
    <text evidence="1">This protein catalyzes the committed step to the synthesis of the acidic phospholipids.</text>
</comment>
<dbReference type="RefSeq" id="WP_112884751.1">
    <property type="nucleotide sequence ID" value="NZ_QLUW01000005.1"/>
</dbReference>
<feature type="compositionally biased region" description="Basic and acidic residues" evidence="19">
    <location>
        <begin position="187"/>
        <end position="196"/>
    </location>
</feature>
<keyword evidence="13 20" id="KW-0472">Membrane</keyword>
<sequence length="196" mass="21840">MNLPNLLTMLRFALIPVYVAVFASDSSNHMKWAFLVVVIAGLTDILDGYLARKYGQVTSVGAMLDPLADKTMMITVILSLLLTGHIPWSAGAAIFIRDAGMIIGSAFFHFRGKKTVPANWMGKLTTILYYLAIMFIFFELPFARTYLWGVIVFSFITSFIYIFLFVALNKDDEEQTEGAASVQPAGKKQDKDLPHV</sequence>
<evidence type="ECO:0000256" key="15">
    <source>
        <dbReference type="ARBA" id="ARBA00023264"/>
    </source>
</evidence>